<evidence type="ECO:0000313" key="1">
    <source>
        <dbReference type="EMBL" id="GET06798.1"/>
    </source>
</evidence>
<gene>
    <name evidence="1" type="ORF">SY212_18280</name>
</gene>
<dbReference type="AlphaFoldDB" id="A0A6F9XNP8"/>
<dbReference type="RefSeq" id="WP_156655783.1">
    <property type="nucleotide sequence ID" value="NZ_BLAM01000179.1"/>
</dbReference>
<protein>
    <submittedName>
        <fullName evidence="1">Uncharacterized protein</fullName>
    </submittedName>
</protein>
<reference evidence="1" key="1">
    <citation type="submission" date="2019-10" db="EMBL/GenBank/DDBJ databases">
        <title>Lactobacillus agilis SY212 Whole Genome Sequencing Project.</title>
        <authorList>
            <person name="Suzuki S."/>
            <person name="Endo A."/>
            <person name="Maeno S."/>
            <person name="Shiwa Y."/>
            <person name="Matsutani M."/>
            <person name="Kajikawa A."/>
        </authorList>
    </citation>
    <scope>NUCLEOTIDE SEQUENCE</scope>
    <source>
        <strain evidence="1">SY212</strain>
    </source>
</reference>
<dbReference type="EMBL" id="BLAM01000179">
    <property type="protein sequence ID" value="GET06798.1"/>
    <property type="molecule type" value="Genomic_DNA"/>
</dbReference>
<accession>A0A6F9XNP8</accession>
<name>A0A6F9XNP8_9LACO</name>
<dbReference type="Proteomes" id="UP000494265">
    <property type="component" value="Unassembled WGS sequence"/>
</dbReference>
<comment type="caution">
    <text evidence="1">The sequence shown here is derived from an EMBL/GenBank/DDBJ whole genome shotgun (WGS) entry which is preliminary data.</text>
</comment>
<proteinExistence type="predicted"/>
<organism evidence="1">
    <name type="scientific">Ligilactobacillus agilis</name>
    <dbReference type="NCBI Taxonomy" id="1601"/>
    <lineage>
        <taxon>Bacteria</taxon>
        <taxon>Bacillati</taxon>
        <taxon>Bacillota</taxon>
        <taxon>Bacilli</taxon>
        <taxon>Lactobacillales</taxon>
        <taxon>Lactobacillaceae</taxon>
        <taxon>Ligilactobacillus</taxon>
    </lineage>
</organism>
<sequence>MENESKGIYVFKPQKRSKEQIEASKRWVKETLAYLRAEQARRGVKNW</sequence>